<name>A0A6J7WGS2_9CAUD</name>
<evidence type="ECO:0000313" key="1">
    <source>
        <dbReference type="EMBL" id="CAB5214291.1"/>
    </source>
</evidence>
<proteinExistence type="predicted"/>
<sequence>MSIFTAFGSVDSPQQWINCLGGNVNSYPTTGTTLFDVSGNNLNGTLAGGPAYNSNNGGYITFDGVNDWVDFGYASKPAGTVYDQTSYSWGGWFLLPTSGTTYIPFMCKGGPNTTTYGWSLALGRLNGTTFQASIVTTNAANSISGQAGTNANVTNPTGNIAANTWYFVFATLDWGNAQGNSAGTRRLTAYVANNTTKTVVAGTPATTTQAWLRGSIVNGWNMGQNTVNSPSTTYYAFSTGNIEVYTGIALSAQQVAEVYNKNKGLYGY</sequence>
<dbReference type="InterPro" id="IPR013320">
    <property type="entry name" value="ConA-like_dom_sf"/>
</dbReference>
<protein>
    <recommendedName>
        <fullName evidence="2">Concanavalin A-like lectin/glucanases superfamily</fullName>
    </recommendedName>
</protein>
<dbReference type="SUPFAM" id="SSF49899">
    <property type="entry name" value="Concanavalin A-like lectins/glucanases"/>
    <property type="match status" value="1"/>
</dbReference>
<dbReference type="Gene3D" id="2.60.120.200">
    <property type="match status" value="1"/>
</dbReference>
<reference evidence="1" key="1">
    <citation type="submission" date="2020-05" db="EMBL/GenBank/DDBJ databases">
        <authorList>
            <person name="Chiriac C."/>
            <person name="Salcher M."/>
            <person name="Ghai R."/>
            <person name="Kavagutti S V."/>
        </authorList>
    </citation>
    <scope>NUCLEOTIDE SEQUENCE</scope>
</reference>
<accession>A0A6J7WGS2</accession>
<evidence type="ECO:0008006" key="2">
    <source>
        <dbReference type="Google" id="ProtNLM"/>
    </source>
</evidence>
<gene>
    <name evidence="1" type="ORF">UFOVP185_47</name>
</gene>
<dbReference type="EMBL" id="LR798242">
    <property type="protein sequence ID" value="CAB5214291.1"/>
    <property type="molecule type" value="Genomic_DNA"/>
</dbReference>
<organism evidence="1">
    <name type="scientific">uncultured Caudovirales phage</name>
    <dbReference type="NCBI Taxonomy" id="2100421"/>
    <lineage>
        <taxon>Viruses</taxon>
        <taxon>Duplodnaviria</taxon>
        <taxon>Heunggongvirae</taxon>
        <taxon>Uroviricota</taxon>
        <taxon>Caudoviricetes</taxon>
        <taxon>Peduoviridae</taxon>
        <taxon>Maltschvirus</taxon>
        <taxon>Maltschvirus maltsch</taxon>
    </lineage>
</organism>